<protein>
    <submittedName>
        <fullName evidence="9">Putative L-lactate dehydrogenase</fullName>
    </submittedName>
</protein>
<organism evidence="9">
    <name type="scientific">Uncultured marine bacterium 66A03</name>
    <dbReference type="NCBI Taxonomy" id="331677"/>
    <lineage>
        <taxon>Bacteria</taxon>
        <taxon>environmental samples</taxon>
    </lineage>
</organism>
<feature type="binding site" evidence="7">
    <location>
        <position position="280"/>
    </location>
    <ligand>
        <name>glyoxylate</name>
        <dbReference type="ChEBI" id="CHEBI:36655"/>
    </ligand>
</feature>
<dbReference type="PROSITE" id="PS00557">
    <property type="entry name" value="FMN_HYDROXY_ACID_DH_1"/>
    <property type="match status" value="1"/>
</dbReference>
<feature type="binding site" evidence="7">
    <location>
        <position position="256"/>
    </location>
    <ligand>
        <name>FMN</name>
        <dbReference type="ChEBI" id="CHEBI:58210"/>
    </ligand>
</feature>
<dbReference type="GO" id="GO:0010181">
    <property type="term" value="F:FMN binding"/>
    <property type="evidence" value="ECO:0007669"/>
    <property type="project" value="InterPro"/>
</dbReference>
<evidence type="ECO:0000256" key="3">
    <source>
        <dbReference type="ARBA" id="ARBA00022643"/>
    </source>
</evidence>
<keyword evidence="2 7" id="KW-0285">Flavoprotein</keyword>
<feature type="binding site" evidence="7">
    <location>
        <begin position="334"/>
        <end position="335"/>
    </location>
    <ligand>
        <name>FMN</name>
        <dbReference type="ChEBI" id="CHEBI:58210"/>
    </ligand>
</feature>
<evidence type="ECO:0000259" key="8">
    <source>
        <dbReference type="PROSITE" id="PS51349"/>
    </source>
</evidence>
<keyword evidence="4" id="KW-0560">Oxidoreductase</keyword>
<evidence type="ECO:0000256" key="2">
    <source>
        <dbReference type="ARBA" id="ARBA00022630"/>
    </source>
</evidence>
<dbReference type="PANTHER" id="PTHR10578:SF107">
    <property type="entry name" value="2-HYDROXYACID OXIDASE 1"/>
    <property type="match status" value="1"/>
</dbReference>
<feature type="binding site" evidence="7">
    <location>
        <position position="107"/>
    </location>
    <ligand>
        <name>FMN</name>
        <dbReference type="ChEBI" id="CHEBI:58210"/>
    </ligand>
</feature>
<dbReference type="InterPro" id="IPR008259">
    <property type="entry name" value="FMN_hydac_DH_AS"/>
</dbReference>
<dbReference type="InterPro" id="IPR013785">
    <property type="entry name" value="Aldolase_TIM"/>
</dbReference>
<feature type="binding site" evidence="7">
    <location>
        <begin position="78"/>
        <end position="80"/>
    </location>
    <ligand>
        <name>FMN</name>
        <dbReference type="ChEBI" id="CHEBI:58210"/>
    </ligand>
</feature>
<dbReference type="AlphaFoldDB" id="Q4PNH8"/>
<name>Q4PNH8_UNCMB</name>
<feature type="binding site" evidence="7">
    <location>
        <position position="165"/>
    </location>
    <ligand>
        <name>glyoxylate</name>
        <dbReference type="ChEBI" id="CHEBI:36655"/>
    </ligand>
</feature>
<accession>Q4PNH8</accession>
<dbReference type="PIRSF" id="PIRSF000138">
    <property type="entry name" value="Al-hdrx_acd_dh"/>
    <property type="match status" value="1"/>
</dbReference>
<evidence type="ECO:0000256" key="7">
    <source>
        <dbReference type="PIRSR" id="PIRSR000138-2"/>
    </source>
</evidence>
<comment type="similarity">
    <text evidence="5">Belongs to the FMN-dependent alpha-hydroxy acid dehydrogenase family.</text>
</comment>
<sequence>MSKFPRISDLEPAAARNIPPFIHAYLEAGTGNGHAMSRNRKALDKVTFTPELMHGRFVPNLETQFLGQTFSMPFGVAPIGLSSMIWPLSEHHLAAMSAKLNIPYTLSTVAGASIEDIGSKSDGFGWFQLYAPHSREIMYSLLERAENSNMQVLVVTGDVPGPSRREDMRKAGAPIGSRNATKMNLKMLLQILQHPRWALAALKLNGKLRFKNMEPYVPRDNTKPISEFIGEQLNGSLTWQYLSEIRKHWKGKLLLKGVMQKSDAMKAVDIGVDGIVVSNHGGRQFDGNPASISALPSIRQAVGPKYPVVFDSGIRSGLDILRALALGADFVLVGRPFLYGLAAIGTRGGEHVARILEEEIINALLQIGAKKIPELRERLDLKN</sequence>
<dbReference type="GO" id="GO:0016491">
    <property type="term" value="F:oxidoreductase activity"/>
    <property type="evidence" value="ECO:0007669"/>
    <property type="project" value="UniProtKB-KW"/>
</dbReference>
<feature type="binding site" evidence="7">
    <location>
        <begin position="311"/>
        <end position="315"/>
    </location>
    <ligand>
        <name>FMN</name>
        <dbReference type="ChEBI" id="CHEBI:58210"/>
    </ligand>
</feature>
<keyword evidence="3 7" id="KW-0288">FMN</keyword>
<feature type="domain" description="FMN hydroxy acid dehydrogenase" evidence="8">
    <location>
        <begin position="1"/>
        <end position="383"/>
    </location>
</feature>
<dbReference type="InterPro" id="IPR000262">
    <property type="entry name" value="FMN-dep_DH"/>
</dbReference>
<evidence type="ECO:0000256" key="1">
    <source>
        <dbReference type="ARBA" id="ARBA00001917"/>
    </source>
</evidence>
<feature type="binding site" evidence="7">
    <location>
        <position position="278"/>
    </location>
    <ligand>
        <name>FMN</name>
        <dbReference type="ChEBI" id="CHEBI:58210"/>
    </ligand>
</feature>
<dbReference type="InterPro" id="IPR012133">
    <property type="entry name" value="Alpha-hydoxy_acid_DH_FMN"/>
</dbReference>
<comment type="cofactor">
    <cofactor evidence="1">
        <name>FMN</name>
        <dbReference type="ChEBI" id="CHEBI:58210"/>
    </cofactor>
</comment>
<feature type="binding site" evidence="7">
    <location>
        <position position="128"/>
    </location>
    <ligand>
        <name>FMN</name>
        <dbReference type="ChEBI" id="CHEBI:58210"/>
    </ligand>
</feature>
<evidence type="ECO:0000256" key="4">
    <source>
        <dbReference type="ARBA" id="ARBA00023002"/>
    </source>
</evidence>
<feature type="binding site" evidence="7">
    <location>
        <position position="283"/>
    </location>
    <ligand>
        <name>glyoxylate</name>
        <dbReference type="ChEBI" id="CHEBI:36655"/>
    </ligand>
</feature>
<dbReference type="PANTHER" id="PTHR10578">
    <property type="entry name" value="S -2-HYDROXY-ACID OXIDASE-RELATED"/>
    <property type="match status" value="1"/>
</dbReference>
<dbReference type="PROSITE" id="PS51349">
    <property type="entry name" value="FMN_HYDROXY_ACID_DH_2"/>
    <property type="match status" value="1"/>
</dbReference>
<dbReference type="InterPro" id="IPR037396">
    <property type="entry name" value="FMN_HAD"/>
</dbReference>
<evidence type="ECO:0000313" key="9">
    <source>
        <dbReference type="EMBL" id="AAY68321.1"/>
    </source>
</evidence>
<dbReference type="EMBL" id="DQ065755">
    <property type="protein sequence ID" value="AAY68321.1"/>
    <property type="molecule type" value="Genomic_DNA"/>
</dbReference>
<dbReference type="SUPFAM" id="SSF51395">
    <property type="entry name" value="FMN-linked oxidoreductases"/>
    <property type="match status" value="1"/>
</dbReference>
<feature type="binding site" evidence="7">
    <location>
        <position position="25"/>
    </location>
    <ligand>
        <name>glyoxylate</name>
        <dbReference type="ChEBI" id="CHEBI:36655"/>
    </ligand>
</feature>
<evidence type="ECO:0000256" key="5">
    <source>
        <dbReference type="ARBA" id="ARBA00024042"/>
    </source>
</evidence>
<reference evidence="9" key="1">
    <citation type="journal article" date="2005" name="PLoS Biol.">
        <title>New insights into metabolic properties of marine bacteria encoding proteorhodopsins.</title>
        <authorList>
            <person name="Sabehi G."/>
            <person name="Loy A."/>
            <person name="Jung K.H."/>
            <person name="Partha R."/>
            <person name="Spudich J.L."/>
            <person name="Isaacson T."/>
            <person name="Hirschberg J."/>
            <person name="Wagner M."/>
            <person name="Beja O."/>
        </authorList>
    </citation>
    <scope>NUCLEOTIDE SEQUENCE</scope>
</reference>
<dbReference type="Pfam" id="PF01070">
    <property type="entry name" value="FMN_dh"/>
    <property type="match status" value="1"/>
</dbReference>
<feature type="binding site" evidence="7">
    <location>
        <position position="130"/>
    </location>
    <ligand>
        <name>FMN</name>
        <dbReference type="ChEBI" id="CHEBI:58210"/>
    </ligand>
</feature>
<evidence type="ECO:0000256" key="6">
    <source>
        <dbReference type="PIRSR" id="PIRSR000138-1"/>
    </source>
</evidence>
<feature type="binding site" evidence="7">
    <location>
        <position position="156"/>
    </location>
    <ligand>
        <name>FMN</name>
        <dbReference type="ChEBI" id="CHEBI:58210"/>
    </ligand>
</feature>
<dbReference type="CDD" id="cd02809">
    <property type="entry name" value="alpha_hydroxyacid_oxid_FMN"/>
    <property type="match status" value="1"/>
</dbReference>
<dbReference type="Gene3D" id="3.20.20.70">
    <property type="entry name" value="Aldolase class I"/>
    <property type="match status" value="1"/>
</dbReference>
<feature type="active site" description="Proton acceptor" evidence="6">
    <location>
        <position position="280"/>
    </location>
</feature>
<proteinExistence type="inferred from homology"/>